<dbReference type="EMBL" id="LGIA01000163">
    <property type="protein sequence ID" value="KOH44400.1"/>
    <property type="molecule type" value="Genomic_DNA"/>
</dbReference>
<dbReference type="Proteomes" id="UP000036958">
    <property type="component" value="Unassembled WGS sequence"/>
</dbReference>
<proteinExistence type="predicted"/>
<dbReference type="STRING" id="1409788.NC99_27790"/>
<reference evidence="2" key="1">
    <citation type="submission" date="2015-07" db="EMBL/GenBank/DDBJ databases">
        <title>Genome sequencing of Sunxiuqinia dokdonensis strain SK.</title>
        <authorList>
            <person name="Ahn S."/>
            <person name="Kim B.-C."/>
        </authorList>
    </citation>
    <scope>NUCLEOTIDE SEQUENCE [LARGE SCALE GENOMIC DNA]</scope>
    <source>
        <strain evidence="2">SK</strain>
    </source>
</reference>
<keyword evidence="2" id="KW-1185">Reference proteome</keyword>
<name>A0A0L8V7E0_9BACT</name>
<dbReference type="AlphaFoldDB" id="A0A0L8V7E0"/>
<gene>
    <name evidence="1" type="ORF">NC99_27790</name>
</gene>
<evidence type="ECO:0000313" key="1">
    <source>
        <dbReference type="EMBL" id="KOH44400.1"/>
    </source>
</evidence>
<sequence>MSRIKIVAYDIAPKINLIKGKAIFFLRKVFPNRDFDD</sequence>
<organism evidence="1 2">
    <name type="scientific">Sunxiuqinia dokdonensis</name>
    <dbReference type="NCBI Taxonomy" id="1409788"/>
    <lineage>
        <taxon>Bacteria</taxon>
        <taxon>Pseudomonadati</taxon>
        <taxon>Bacteroidota</taxon>
        <taxon>Bacteroidia</taxon>
        <taxon>Marinilabiliales</taxon>
        <taxon>Prolixibacteraceae</taxon>
        <taxon>Sunxiuqinia</taxon>
    </lineage>
</organism>
<protein>
    <submittedName>
        <fullName evidence="1">Uncharacterized protein</fullName>
    </submittedName>
</protein>
<comment type="caution">
    <text evidence="1">The sequence shown here is derived from an EMBL/GenBank/DDBJ whole genome shotgun (WGS) entry which is preliminary data.</text>
</comment>
<accession>A0A0L8V7E0</accession>
<evidence type="ECO:0000313" key="2">
    <source>
        <dbReference type="Proteomes" id="UP000036958"/>
    </source>
</evidence>